<dbReference type="AlphaFoldDB" id="A0A1H4MQX1"/>
<proteinExistence type="predicted"/>
<dbReference type="PRINTS" id="PR00368">
    <property type="entry name" value="FADPNR"/>
</dbReference>
<dbReference type="Gene3D" id="3.30.9.100">
    <property type="match status" value="1"/>
</dbReference>
<evidence type="ECO:0000313" key="1">
    <source>
        <dbReference type="EMBL" id="SEB85174.1"/>
    </source>
</evidence>
<gene>
    <name evidence="1" type="ORF">SAMN05216178_2500</name>
</gene>
<dbReference type="PANTHER" id="PTHR43747">
    <property type="entry name" value="FAD-BINDING PROTEIN"/>
    <property type="match status" value="1"/>
</dbReference>
<dbReference type="SUPFAM" id="SSF51905">
    <property type="entry name" value="FAD/NAD(P)-binding domain"/>
    <property type="match status" value="1"/>
</dbReference>
<organism evidence="1 2">
    <name type="scientific">Pseudomonas saponiphila</name>
    <dbReference type="NCBI Taxonomy" id="556534"/>
    <lineage>
        <taxon>Bacteria</taxon>
        <taxon>Pseudomonadati</taxon>
        <taxon>Pseudomonadota</taxon>
        <taxon>Gammaproteobacteria</taxon>
        <taxon>Pseudomonadales</taxon>
        <taxon>Pseudomonadaceae</taxon>
        <taxon>Pseudomonas</taxon>
    </lineage>
</organism>
<dbReference type="Pfam" id="PF04820">
    <property type="entry name" value="Trp_halogenase"/>
    <property type="match status" value="1"/>
</dbReference>
<accession>A0A1H4MQX1</accession>
<keyword evidence="2" id="KW-1185">Reference proteome</keyword>
<dbReference type="RefSeq" id="WP_208605262.1">
    <property type="nucleotide sequence ID" value="NZ_FNTJ01000001.1"/>
</dbReference>
<protein>
    <submittedName>
        <fullName evidence="1">Dehydrogenase (Flavoprotein)</fullName>
    </submittedName>
</protein>
<dbReference type="Gene3D" id="3.50.50.60">
    <property type="entry name" value="FAD/NAD(P)-binding domain"/>
    <property type="match status" value="1"/>
</dbReference>
<dbReference type="InterPro" id="IPR036188">
    <property type="entry name" value="FAD/NAD-bd_sf"/>
</dbReference>
<dbReference type="Proteomes" id="UP000198982">
    <property type="component" value="Unassembled WGS sequence"/>
</dbReference>
<dbReference type="PANTHER" id="PTHR43747:SF1">
    <property type="entry name" value="SLR1998 PROTEIN"/>
    <property type="match status" value="1"/>
</dbReference>
<sequence length="384" mass="41427">MSATARPALESHCDVIVFGAGPAGSALAHRLAPRHRVRVLERSLPSQSSPAAQAWRIGESLPGAAAVLLRRQGLLERFLADGHAPRGASVSVWETPQAVWFDALRDPNGPGWHLDRVRFDAMLRNAAGAAGAVFSAVAGGVQVRREGGRWQVQDERTGQCYSARALVDATGRSAVLCRALGLRQQTQDRLLCVHARLPALAQDQDRCTRTCADVDGWWYSVRLPSGDRVLAYHLDGRDPALQALRNGPALLSHARRLPLLAPVLPEAVASLATRVRPAGSVLLNTADGVPGPGFYAVGDSLLAFDPLSSQGLFHALASAESAATAIEGELAGDPRAGQHYFVQMREVQARYSQHLAATYARPERYRERPFWAQRRAPLQAPPAQ</sequence>
<evidence type="ECO:0000313" key="2">
    <source>
        <dbReference type="Proteomes" id="UP000198982"/>
    </source>
</evidence>
<reference evidence="2" key="1">
    <citation type="submission" date="2016-10" db="EMBL/GenBank/DDBJ databases">
        <authorList>
            <person name="Varghese N."/>
            <person name="Submissions S."/>
        </authorList>
    </citation>
    <scope>NUCLEOTIDE SEQUENCE [LARGE SCALE GENOMIC DNA]</scope>
    <source>
        <strain evidence="2">DSM 9751</strain>
    </source>
</reference>
<dbReference type="GO" id="GO:0004497">
    <property type="term" value="F:monooxygenase activity"/>
    <property type="evidence" value="ECO:0007669"/>
    <property type="project" value="InterPro"/>
</dbReference>
<dbReference type="InterPro" id="IPR050816">
    <property type="entry name" value="Flavin-dep_Halogenase_NPB"/>
</dbReference>
<name>A0A1H4MQX1_9PSED</name>
<dbReference type="InterPro" id="IPR006905">
    <property type="entry name" value="Flavin_halogenase"/>
</dbReference>
<dbReference type="EMBL" id="FNTJ01000001">
    <property type="protein sequence ID" value="SEB85174.1"/>
    <property type="molecule type" value="Genomic_DNA"/>
</dbReference>